<evidence type="ECO:0000313" key="2">
    <source>
        <dbReference type="Proteomes" id="UP000040910"/>
    </source>
</evidence>
<proteinExistence type="predicted"/>
<dbReference type="Proteomes" id="UP000040910">
    <property type="component" value="Unassembled WGS sequence"/>
</dbReference>
<accession>A0A0I8VVS7</accession>
<dbReference type="AlphaFoldDB" id="A0A0I8VVS7"/>
<dbReference type="PROSITE" id="PS50075">
    <property type="entry name" value="CARRIER"/>
    <property type="match status" value="1"/>
</dbReference>
<dbReference type="RefSeq" id="WP_000872900.1">
    <property type="nucleotide sequence ID" value="NZ_AP018937.1"/>
</dbReference>
<gene>
    <name evidence="1" type="ORF">ERS019316_00204</name>
</gene>
<dbReference type="SUPFAM" id="SSF47336">
    <property type="entry name" value="ACP-like"/>
    <property type="match status" value="1"/>
</dbReference>
<dbReference type="InterPro" id="IPR036736">
    <property type="entry name" value="ACP-like_sf"/>
</dbReference>
<protein>
    <submittedName>
        <fullName evidence="1">Acyl carrier protein</fullName>
    </submittedName>
</protein>
<sequence>MKYDSEIKNVIKDYIDFEFDINEIDNNVALTDYGVDSLKYISIILALEDYFKIEIPDNYLVFSKSNTIKKLNSIIEELL</sequence>
<comment type="caution">
    <text evidence="1">The sequence shown here is derived from an EMBL/GenBank/DDBJ whole genome shotgun (WGS) entry which is preliminary data.</text>
</comment>
<organism evidence="1 2">
    <name type="scientific">Streptococcus pneumoniae</name>
    <dbReference type="NCBI Taxonomy" id="1313"/>
    <lineage>
        <taxon>Bacteria</taxon>
        <taxon>Bacillati</taxon>
        <taxon>Bacillota</taxon>
        <taxon>Bacilli</taxon>
        <taxon>Lactobacillales</taxon>
        <taxon>Streptococcaceae</taxon>
        <taxon>Streptococcus</taxon>
    </lineage>
</organism>
<dbReference type="InterPro" id="IPR009081">
    <property type="entry name" value="PP-bd_ACP"/>
</dbReference>
<name>A0A0I8VVS7_STREE</name>
<evidence type="ECO:0000313" key="1">
    <source>
        <dbReference type="EMBL" id="CIV04710.1"/>
    </source>
</evidence>
<dbReference type="Gene3D" id="1.10.1200.10">
    <property type="entry name" value="ACP-like"/>
    <property type="match status" value="1"/>
</dbReference>
<dbReference type="Pfam" id="PF00550">
    <property type="entry name" value="PP-binding"/>
    <property type="match status" value="1"/>
</dbReference>
<reference evidence="1 2" key="1">
    <citation type="submission" date="2015-03" db="EMBL/GenBank/DDBJ databases">
        <authorList>
            <consortium name="Pathogen Informatics"/>
            <person name="Murphy D."/>
        </authorList>
    </citation>
    <scope>NUCLEOTIDE SEQUENCE [LARGE SCALE GENOMIC DNA]</scope>
    <source>
        <strain evidence="2">type strain: N</strain>
    </source>
</reference>
<dbReference type="EMBL" id="CKLF01000002">
    <property type="protein sequence ID" value="CIV04710.1"/>
    <property type="molecule type" value="Genomic_DNA"/>
</dbReference>